<dbReference type="InterPro" id="IPR036291">
    <property type="entry name" value="NAD(P)-bd_dom_sf"/>
</dbReference>
<dbReference type="InterPro" id="IPR051783">
    <property type="entry name" value="NAD(P)-dependent_oxidoreduct"/>
</dbReference>
<dbReference type="SUPFAM" id="SSF51735">
    <property type="entry name" value="NAD(P)-binding Rossmann-fold domains"/>
    <property type="match status" value="1"/>
</dbReference>
<dbReference type="GO" id="GO:0004029">
    <property type="term" value="F:aldehyde dehydrogenase (NAD+) activity"/>
    <property type="evidence" value="ECO:0007669"/>
    <property type="project" value="TreeGrafter"/>
</dbReference>
<dbReference type="Proteomes" id="UP001175001">
    <property type="component" value="Unassembled WGS sequence"/>
</dbReference>
<evidence type="ECO:0000313" key="2">
    <source>
        <dbReference type="EMBL" id="KAK0661435.1"/>
    </source>
</evidence>
<dbReference type="GO" id="GO:0005737">
    <property type="term" value="C:cytoplasm"/>
    <property type="evidence" value="ECO:0007669"/>
    <property type="project" value="TreeGrafter"/>
</dbReference>
<evidence type="ECO:0000259" key="1">
    <source>
        <dbReference type="Pfam" id="PF05368"/>
    </source>
</evidence>
<organism evidence="2 3">
    <name type="scientific">Lasiodiplodia hormozganensis</name>
    <dbReference type="NCBI Taxonomy" id="869390"/>
    <lineage>
        <taxon>Eukaryota</taxon>
        <taxon>Fungi</taxon>
        <taxon>Dikarya</taxon>
        <taxon>Ascomycota</taxon>
        <taxon>Pezizomycotina</taxon>
        <taxon>Dothideomycetes</taxon>
        <taxon>Dothideomycetes incertae sedis</taxon>
        <taxon>Botryosphaeriales</taxon>
        <taxon>Botryosphaeriaceae</taxon>
        <taxon>Lasiodiplodia</taxon>
    </lineage>
</organism>
<dbReference type="Pfam" id="PF05368">
    <property type="entry name" value="NmrA"/>
    <property type="match status" value="1"/>
</dbReference>
<dbReference type="PANTHER" id="PTHR48079">
    <property type="entry name" value="PROTEIN YEEZ"/>
    <property type="match status" value="1"/>
</dbReference>
<reference evidence="2" key="1">
    <citation type="submission" date="2023-06" db="EMBL/GenBank/DDBJ databases">
        <title>Multi-omics analyses reveal the molecular pathogenesis toolkit of Lasiodiplodia hormozganensis, a cross-kingdom pathogen.</title>
        <authorList>
            <person name="Felix C."/>
            <person name="Meneses R."/>
            <person name="Goncalves M.F.M."/>
            <person name="Tilleman L."/>
            <person name="Duarte A.S."/>
            <person name="Jorrin-Novo J.V."/>
            <person name="Van De Peer Y."/>
            <person name="Deforce D."/>
            <person name="Van Nieuwerburgh F."/>
            <person name="Esteves A.C."/>
            <person name="Alves A."/>
        </authorList>
    </citation>
    <scope>NUCLEOTIDE SEQUENCE</scope>
    <source>
        <strain evidence="2">CBS 339.90</strain>
    </source>
</reference>
<dbReference type="EMBL" id="JAUJDW010000008">
    <property type="protein sequence ID" value="KAK0661435.1"/>
    <property type="molecule type" value="Genomic_DNA"/>
</dbReference>
<evidence type="ECO:0000313" key="3">
    <source>
        <dbReference type="Proteomes" id="UP001175001"/>
    </source>
</evidence>
<gene>
    <name evidence="2" type="ORF">DIS24_g2746</name>
</gene>
<name>A0AA39Z0G3_9PEZI</name>
<dbReference type="InterPro" id="IPR008030">
    <property type="entry name" value="NmrA-like"/>
</dbReference>
<feature type="domain" description="NmrA-like" evidence="1">
    <location>
        <begin position="3"/>
        <end position="78"/>
    </location>
</feature>
<proteinExistence type="predicted"/>
<keyword evidence="3" id="KW-1185">Reference proteome</keyword>
<protein>
    <recommendedName>
        <fullName evidence="1">NmrA-like domain-containing protein</fullName>
    </recommendedName>
</protein>
<sequence>MVKIFLTGASGYIGGEVLHAIATAHPEYTIRALNRDATKSALITAAYPSVTIVPGSLDDSATLEAEAAQADIVLNLAAREHLSSAQAILKGLTSPSRTSSTTTAKRPPYWIQVSGATLLASPEIARGTYGEPSDKIHDDLSGIAEIIALARSNPKRATDNFLLDSHAHGVNTALVPPGIIYGEGAGPVNRRTFQVPELARVAVERGRAVQVGRGLARWGYVHIRDLGQLFLRLVEKAAAGDDGRQAGLLWGEEGIYFTGVGGDISFAEISQRVAQAAFEKGYIKTADVEQLSAEEADKLIGHASAVLGTNARCEARRARELLGWKPVQHDLIDEIPVTVEAEARKLGVAS</sequence>
<dbReference type="AlphaFoldDB" id="A0AA39Z0G3"/>
<dbReference type="PANTHER" id="PTHR48079:SF8">
    <property type="entry name" value="NAD(P)-BINDING DOMAIN-CONTAINING PROTEIN"/>
    <property type="match status" value="1"/>
</dbReference>
<dbReference type="Gene3D" id="3.40.50.720">
    <property type="entry name" value="NAD(P)-binding Rossmann-like Domain"/>
    <property type="match status" value="1"/>
</dbReference>
<accession>A0AA39Z0G3</accession>
<comment type="caution">
    <text evidence="2">The sequence shown here is derived from an EMBL/GenBank/DDBJ whole genome shotgun (WGS) entry which is preliminary data.</text>
</comment>